<protein>
    <recommendedName>
        <fullName evidence="18">Cytochrome P450</fullName>
    </recommendedName>
</protein>
<keyword evidence="8" id="KW-0560">Oxidoreductase</keyword>
<feature type="region of interest" description="Disordered" evidence="13">
    <location>
        <begin position="1720"/>
        <end position="1742"/>
    </location>
</feature>
<dbReference type="InterPro" id="IPR001128">
    <property type="entry name" value="Cyt_P450"/>
</dbReference>
<evidence type="ECO:0000256" key="7">
    <source>
        <dbReference type="ARBA" id="ARBA00022989"/>
    </source>
</evidence>
<dbReference type="EMBL" id="JAAMPC010000014">
    <property type="protein sequence ID" value="KAG2264200.1"/>
    <property type="molecule type" value="Genomic_DNA"/>
</dbReference>
<dbReference type="SUPFAM" id="SSF48264">
    <property type="entry name" value="Cytochrome P450"/>
    <property type="match status" value="5"/>
</dbReference>
<keyword evidence="11 14" id="KW-0472">Membrane</keyword>
<comment type="similarity">
    <text evidence="3">Belongs to the cytochrome P450 family.</text>
</comment>
<keyword evidence="4 12" id="KW-0349">Heme</keyword>
<comment type="subcellular location">
    <subcellularLocation>
        <location evidence="2">Membrane</location>
        <topology evidence="2">Single-pass membrane protein</topology>
    </subcellularLocation>
</comment>
<proteinExistence type="inferred from homology"/>
<dbReference type="Pfam" id="PF00067">
    <property type="entry name" value="p450"/>
    <property type="match status" value="6"/>
</dbReference>
<feature type="signal peptide" evidence="15">
    <location>
        <begin position="1"/>
        <end position="20"/>
    </location>
</feature>
<keyword evidence="7 14" id="KW-1133">Transmembrane helix</keyword>
<dbReference type="InterPro" id="IPR036396">
    <property type="entry name" value="Cyt_P450_sf"/>
</dbReference>
<dbReference type="Gene3D" id="1.10.630.10">
    <property type="entry name" value="Cytochrome P450"/>
    <property type="match status" value="6"/>
</dbReference>
<dbReference type="OrthoDB" id="1470350at2759"/>
<dbReference type="InterPro" id="IPR050665">
    <property type="entry name" value="Cytochrome_P450_Monooxygen"/>
</dbReference>
<keyword evidence="17" id="KW-1185">Reference proteome</keyword>
<keyword evidence="6 12" id="KW-0479">Metal-binding</keyword>
<dbReference type="Gene3D" id="1.20.120.990">
    <property type="entry name" value="Glycosyltransferase family 88, C-terminal domain"/>
    <property type="match status" value="2"/>
</dbReference>
<feature type="binding site" description="axial binding residue" evidence="12">
    <location>
        <position position="2244"/>
    </location>
    <ligand>
        <name>heme</name>
        <dbReference type="ChEBI" id="CHEBI:30413"/>
    </ligand>
    <ligandPart>
        <name>Fe</name>
        <dbReference type="ChEBI" id="CHEBI:18248"/>
    </ligandPart>
</feature>
<dbReference type="PANTHER" id="PTHR24282:SF188">
    <property type="entry name" value="CYTOCHROME P450"/>
    <property type="match status" value="1"/>
</dbReference>
<name>A0A8X7Q604_BRACI</name>
<dbReference type="GO" id="GO:0005506">
    <property type="term" value="F:iron ion binding"/>
    <property type="evidence" value="ECO:0007669"/>
    <property type="project" value="InterPro"/>
</dbReference>
<keyword evidence="15" id="KW-0732">Signal</keyword>
<evidence type="ECO:0000313" key="17">
    <source>
        <dbReference type="Proteomes" id="UP000886595"/>
    </source>
</evidence>
<evidence type="ECO:0000256" key="12">
    <source>
        <dbReference type="PIRSR" id="PIRSR602401-1"/>
    </source>
</evidence>
<evidence type="ECO:0000256" key="10">
    <source>
        <dbReference type="ARBA" id="ARBA00023033"/>
    </source>
</evidence>
<comment type="cofactor">
    <cofactor evidence="1 12">
        <name>heme</name>
        <dbReference type="ChEBI" id="CHEBI:30413"/>
    </cofactor>
</comment>
<dbReference type="CDD" id="cd20641">
    <property type="entry name" value="CYP709"/>
    <property type="match status" value="1"/>
</dbReference>
<gene>
    <name evidence="16" type="ORF">Bca52824_071279</name>
</gene>
<organism evidence="16 17">
    <name type="scientific">Brassica carinata</name>
    <name type="common">Ethiopian mustard</name>
    <name type="synonym">Abyssinian cabbage</name>
    <dbReference type="NCBI Taxonomy" id="52824"/>
    <lineage>
        <taxon>Eukaryota</taxon>
        <taxon>Viridiplantae</taxon>
        <taxon>Streptophyta</taxon>
        <taxon>Embryophyta</taxon>
        <taxon>Tracheophyta</taxon>
        <taxon>Spermatophyta</taxon>
        <taxon>Magnoliopsida</taxon>
        <taxon>eudicotyledons</taxon>
        <taxon>Gunneridae</taxon>
        <taxon>Pentapetalae</taxon>
        <taxon>rosids</taxon>
        <taxon>malvids</taxon>
        <taxon>Brassicales</taxon>
        <taxon>Brassicaceae</taxon>
        <taxon>Brassiceae</taxon>
        <taxon>Brassica</taxon>
    </lineage>
</organism>
<sequence length="2302" mass="265724">MELLSTIILLALVLLPFVAPKIWEACWIFLLRPWMITSRFKRQGISGPKYRLVYGNLKEIKKMKKEAKDCVLDPNSNVIFPRVFPHYHQWLSQYGETFLYWNGTKPTLFISDPELGKQILASKLGFAVIAKTRPEVLMLFGKGLAFLEGDDWVRHRRILNPAFSMDRLKVMTKGMVDCTLRMLEEWRIHNCGAEVMMRMEINKDYHRLISDIIATTAFGSSYEEGIELFRSQSELEEYFVASLTSVFIPGKHLHQDWQEKLREEVFNECGNKIPDSDTFFRLKLMNMVLMESLRLYGPVIKMVREATQDMKIGHLDIPKGTSIIVPFLKMHTDKAIWGEDAKQFNPLRFENGVSQAANQPNALLPFSVGPRTCIAQNFAMMETKTVLTMIVQRFRISLSSEYKHAPVDNFNLHPQYGLPVMLQPLNTKFKERNLTISTLQFLFIFIFWNCNFNLCFFILYECQFSYGSEIRFLLYKLLVFHLMEVLSTINLLALVLLPFVVPRIWEAYWLILLRPCMDDNKKIQETRNLRSKIQIRVRKPQEIKKMKKEANCWVLDSNSNDIFPRVFPHYHQWLSQYVAVLSKLVLIHNWGEEVMINKDYHRLISDIIATTAFGSSYEEGIELFRSQSELEEYFVASLTSVFIPGKQLKSNFMNYGDNLLGIKLKAATSKESETAMRMDEIIEECKAIYISGQMNMVLMESLRLYGSVIKMVREATQDMKIGHLDIPKGTSIIVPFLKMHTDKAIWGEDANQFNPLRFENGVSQAASHPNGLLPFSVGPSTCIAQNFAMMETKTVLTMILQRFRISLSPEYKHAPVDYFNHYPQYGLPVMLKPLDTSAQRCASSNQKYKYKLLLFLSMEFQSTINLLALVLLPFVVPKIWEACWIFLLRPWMITRRFKKQGISGPKYRFIYGNLKEIKKMKKEAKGWVLDPNSNDIFPRVFPHYHQWMSQYGETFLYWNGTKPTLFISDLELGKQILSSKLGFAVIAKTRPEGDDWVRHRRILNPAFTMDRLKVMTKRMVDCTLRMLEEWRKQISGEEVMMRMEINKDFHRLISDIIATTAFGSSYRKGLSCLDHSQSLRNILKYIIFCFFKVFCFFPKYLPTPTNLQLWKLDKKVKDSIKRIIDARLKSNSKNYGDDLLGIMLKAATSKESEKTMSMDEIIEECKTLYISGQGSSSILLTWTTLLLSLHQDWQEKLREEVFNECGKDTVPDSDTFSKLKPMNMVLMESLRLYGPVIKMVREATQDMKIGHLDIPKGTSIIVPFLKMHTDKAIWGEDAKQFNPLRFENGVSQAANQPNALLPFSVGPRTCIAQNFAMMETKTVLTMIVQRFRISLSSEYKHAPVDNFNLHPQYGLPVMLQPLNTNSRTEILRTFPATKNHTWIELDIWLFGFVSLLREHLWLGILVDLSLIKKVKIGTMLDSLILDSLLCGIIFCNLQEVMINKDYHRLISDIIATTAFGSSYEEGIELFRSQSELEEYFVASLTSVFIPGKQLKSNFMNYGDNLLGIKLKAATSKESETAMRMDEIIEECKAIYISGQMNMVLMESLRLYGSVIKMVREATQDMKIGHLDIPKGTSIIVPFLKMHTDKAIWGEDANQFNPLRFENGVSQAASHPNGLLPFSVGPSTCIAQNFAMMETKTVLTMILQRFRISLSPEYKHAPVDYFNHYPQYGLPVMLKPLDTSAQRCISSKESSNGIHQPQDTDFFSSFSTTYTQRSSLHHKLTPIDSDRNHQSHKSEDEDEYVVELTRQMTNYMSIRSKELPQSTERPKSAVKAVFVDGSFENQSTINLLALVLLPFVVPKIWEACWIFLLRPWMITRRFKKQGISGPKYRFIYGNLKEIKKMKKEAKGWVLDPNSNDIFPRVFPHYHQWMSQYGETFLYWNGTKPTLFISDLELGKQILSSKLGFAVIAKTRPEVLMLFGKGLSFIEGDDWVRHRRILNPAFSMDRLKVMTKEMVDCTLRMLEEWRIQKNGEEVVMRMEINKDFHRLISDIIATTAFGSSYEEGIELFRSQSELEEYFVASLTSVFIPGTQYLPTPTNLQLWKLDKKVKDSIKRMIDARLKSSSNNYGDDLLGIMLKAATSEEPAKMMRMDEIIEECKAIYFSGQGNSAILLTWTMLLLSLHQDWQEKLREEVFNEWGKDTIPDSDTFTKLKLMNLVLMESLRLYGPVIKLVREATKDMKIGHLDIPKGTSIIIQSLKMHTDKAIWGEDAKQFNPLRFENGVSKAANHPNALLPFSVGPRTCIAQNFAMMETKTVLTMILQRFRISLSPEYKHTPVDNFNLYPQYGLPVMLQPLDTSAQP</sequence>
<dbReference type="PRINTS" id="PR00463">
    <property type="entry name" value="EP450I"/>
</dbReference>
<dbReference type="GO" id="GO:0016705">
    <property type="term" value="F:oxidoreductase activity, acting on paired donors, with incorporation or reduction of molecular oxygen"/>
    <property type="evidence" value="ECO:0007669"/>
    <property type="project" value="InterPro"/>
</dbReference>
<dbReference type="InterPro" id="IPR002401">
    <property type="entry name" value="Cyt_P450_E_grp-I"/>
</dbReference>
<reference evidence="16 17" key="1">
    <citation type="submission" date="2020-02" db="EMBL/GenBank/DDBJ databases">
        <authorList>
            <person name="Ma Q."/>
            <person name="Huang Y."/>
            <person name="Song X."/>
            <person name="Pei D."/>
        </authorList>
    </citation>
    <scope>NUCLEOTIDE SEQUENCE [LARGE SCALE GENOMIC DNA]</scope>
    <source>
        <strain evidence="16">Sxm20200214</strain>
        <tissue evidence="16">Leaf</tissue>
    </source>
</reference>
<evidence type="ECO:0000256" key="9">
    <source>
        <dbReference type="ARBA" id="ARBA00023004"/>
    </source>
</evidence>
<dbReference type="FunFam" id="1.10.630.10:FF:000029">
    <property type="entry name" value="Cytochrome P450 734A1"/>
    <property type="match status" value="2"/>
</dbReference>
<evidence type="ECO:0000313" key="16">
    <source>
        <dbReference type="EMBL" id="KAG2264200.1"/>
    </source>
</evidence>
<evidence type="ECO:0000256" key="2">
    <source>
        <dbReference type="ARBA" id="ARBA00004167"/>
    </source>
</evidence>
<dbReference type="PANTHER" id="PTHR24282">
    <property type="entry name" value="CYTOCHROME P450 FAMILY MEMBER"/>
    <property type="match status" value="1"/>
</dbReference>
<evidence type="ECO:0000256" key="3">
    <source>
        <dbReference type="ARBA" id="ARBA00010617"/>
    </source>
</evidence>
<feature type="transmembrane region" description="Helical" evidence="14">
    <location>
        <begin position="439"/>
        <end position="460"/>
    </location>
</feature>
<feature type="chain" id="PRO_5036472149" description="Cytochrome P450" evidence="15">
    <location>
        <begin position="21"/>
        <end position="2302"/>
    </location>
</feature>
<evidence type="ECO:0000256" key="13">
    <source>
        <dbReference type="SAM" id="MobiDB-lite"/>
    </source>
</evidence>
<keyword evidence="10" id="KW-0503">Monooxygenase</keyword>
<dbReference type="GO" id="GO:0020037">
    <property type="term" value="F:heme binding"/>
    <property type="evidence" value="ECO:0007669"/>
    <property type="project" value="InterPro"/>
</dbReference>
<dbReference type="PROSITE" id="PS00086">
    <property type="entry name" value="CYTOCHROME_P450"/>
    <property type="match status" value="3"/>
</dbReference>
<dbReference type="GO" id="GO:0004497">
    <property type="term" value="F:monooxygenase activity"/>
    <property type="evidence" value="ECO:0007669"/>
    <property type="project" value="UniProtKB-KW"/>
</dbReference>
<evidence type="ECO:0000256" key="6">
    <source>
        <dbReference type="ARBA" id="ARBA00022723"/>
    </source>
</evidence>
<evidence type="ECO:0000256" key="11">
    <source>
        <dbReference type="ARBA" id="ARBA00023136"/>
    </source>
</evidence>
<evidence type="ECO:0000256" key="1">
    <source>
        <dbReference type="ARBA" id="ARBA00001971"/>
    </source>
</evidence>
<dbReference type="GO" id="GO:0016020">
    <property type="term" value="C:membrane"/>
    <property type="evidence" value="ECO:0007669"/>
    <property type="project" value="UniProtKB-SubCell"/>
</dbReference>
<feature type="transmembrane region" description="Helical" evidence="14">
    <location>
        <begin position="472"/>
        <end position="501"/>
    </location>
</feature>
<evidence type="ECO:0000256" key="5">
    <source>
        <dbReference type="ARBA" id="ARBA00022692"/>
    </source>
</evidence>
<evidence type="ECO:0000256" key="8">
    <source>
        <dbReference type="ARBA" id="ARBA00023002"/>
    </source>
</evidence>
<dbReference type="InterPro" id="IPR017972">
    <property type="entry name" value="Cyt_P450_CS"/>
</dbReference>
<keyword evidence="9 12" id="KW-0408">Iron</keyword>
<dbReference type="Proteomes" id="UP000886595">
    <property type="component" value="Unassembled WGS sequence"/>
</dbReference>
<comment type="caution">
    <text evidence="16">The sequence shown here is derived from an EMBL/GenBank/DDBJ whole genome shotgun (WGS) entry which is preliminary data.</text>
</comment>
<evidence type="ECO:0000256" key="14">
    <source>
        <dbReference type="SAM" id="Phobius"/>
    </source>
</evidence>
<accession>A0A8X7Q604</accession>
<evidence type="ECO:0008006" key="18">
    <source>
        <dbReference type="Google" id="ProtNLM"/>
    </source>
</evidence>
<evidence type="ECO:0000256" key="15">
    <source>
        <dbReference type="SAM" id="SignalP"/>
    </source>
</evidence>
<keyword evidence="5 14" id="KW-0812">Transmembrane</keyword>
<evidence type="ECO:0000256" key="4">
    <source>
        <dbReference type="ARBA" id="ARBA00022617"/>
    </source>
</evidence>
<feature type="compositionally biased region" description="Basic and acidic residues" evidence="13">
    <location>
        <begin position="1727"/>
        <end position="1738"/>
    </location>
</feature>